<evidence type="ECO:0000313" key="4">
    <source>
        <dbReference type="Proteomes" id="UP000274822"/>
    </source>
</evidence>
<sequence length="359" mass="39572">MVGFTSQQTTPTPIATLATDERPQRPVPPSPLSPTFTHHPTFKSININMPSRTLGINIDGSWRTSLPNSSVGRFSPSTFGNGSLGTSPLGPAGNRMSLPLSPSIRRNSMGFNGNGSLVGSYEPLCYIHIQLNHLLTHPLYYNFFCTQESLLNGRMSTMPSKPITFIAQIGVLGHGSCKKNLRCPPHVNLVFPAHFYELSDDELSTPYVGNIDLETGLTGDRFKKFPGGYRLPPKGQLQMVIKNPNKTAVKFFLLPYDFTDMPPSTKTFLRQKSYSVPDPTGQTKQTMRYAIHIQVCCTAKRRIYLYKSVRVVYAMRVPDGSEKLKVVVEGPGEPKYSPVHLDSPMGMSGEAEADGEDDA</sequence>
<evidence type="ECO:0000313" key="3">
    <source>
        <dbReference type="EMBL" id="RUS30601.1"/>
    </source>
</evidence>
<dbReference type="SMART" id="SM01177">
    <property type="entry name" value="DUF4210"/>
    <property type="match status" value="1"/>
</dbReference>
<gene>
    <name evidence="3" type="ORF">BC938DRAFT_479184</name>
</gene>
<evidence type="ECO:0000256" key="1">
    <source>
        <dbReference type="SAM" id="MobiDB-lite"/>
    </source>
</evidence>
<reference evidence="3 4" key="1">
    <citation type="journal article" date="2018" name="New Phytol.">
        <title>Phylogenomics of Endogonaceae and evolution of mycorrhizas within Mucoromycota.</title>
        <authorList>
            <person name="Chang Y."/>
            <person name="Desiro A."/>
            <person name="Na H."/>
            <person name="Sandor L."/>
            <person name="Lipzen A."/>
            <person name="Clum A."/>
            <person name="Barry K."/>
            <person name="Grigoriev I.V."/>
            <person name="Martin F.M."/>
            <person name="Stajich J.E."/>
            <person name="Smith M.E."/>
            <person name="Bonito G."/>
            <person name="Spatafora J.W."/>
        </authorList>
    </citation>
    <scope>NUCLEOTIDE SEQUENCE [LARGE SCALE GENOMIC DNA]</scope>
    <source>
        <strain evidence="3 4">AD002</strain>
    </source>
</reference>
<dbReference type="InterPro" id="IPR025261">
    <property type="entry name" value="Atos-like_cons_dom"/>
</dbReference>
<feature type="region of interest" description="Disordered" evidence="1">
    <location>
        <begin position="331"/>
        <end position="359"/>
    </location>
</feature>
<dbReference type="Pfam" id="PF13889">
    <property type="entry name" value="Chromosome_seg"/>
    <property type="match status" value="1"/>
</dbReference>
<dbReference type="InterPro" id="IPR051506">
    <property type="entry name" value="ATOS_Transcription_Regulators"/>
</dbReference>
<feature type="domain" description="Atos-like conserved" evidence="2">
    <location>
        <begin position="147"/>
        <end position="208"/>
    </location>
</feature>
<protein>
    <recommendedName>
        <fullName evidence="2">Atos-like conserved domain-containing protein</fullName>
    </recommendedName>
</protein>
<feature type="compositionally biased region" description="Polar residues" evidence="1">
    <location>
        <begin position="1"/>
        <end position="13"/>
    </location>
</feature>
<evidence type="ECO:0000259" key="2">
    <source>
        <dbReference type="SMART" id="SM01177"/>
    </source>
</evidence>
<dbReference type="PANTHER" id="PTHR13199">
    <property type="entry name" value="GH03947P"/>
    <property type="match status" value="1"/>
</dbReference>
<dbReference type="Proteomes" id="UP000274822">
    <property type="component" value="Unassembled WGS sequence"/>
</dbReference>
<proteinExistence type="predicted"/>
<name>A0A433QLE8_9FUNG</name>
<keyword evidence="4" id="KW-1185">Reference proteome</keyword>
<organism evidence="3 4">
    <name type="scientific">Jimgerdemannia flammicorona</name>
    <dbReference type="NCBI Taxonomy" id="994334"/>
    <lineage>
        <taxon>Eukaryota</taxon>
        <taxon>Fungi</taxon>
        <taxon>Fungi incertae sedis</taxon>
        <taxon>Mucoromycota</taxon>
        <taxon>Mucoromycotina</taxon>
        <taxon>Endogonomycetes</taxon>
        <taxon>Endogonales</taxon>
        <taxon>Endogonaceae</taxon>
        <taxon>Jimgerdemannia</taxon>
    </lineage>
</organism>
<dbReference type="InterPro" id="IPR033473">
    <property type="entry name" value="Atos-like_C"/>
</dbReference>
<dbReference type="PANTHER" id="PTHR13199:SF11">
    <property type="entry name" value="PROTEIN ATOSSA"/>
    <property type="match status" value="1"/>
</dbReference>
<accession>A0A433QLE8</accession>
<dbReference type="EMBL" id="RBNJ01003713">
    <property type="protein sequence ID" value="RUS30601.1"/>
    <property type="molecule type" value="Genomic_DNA"/>
</dbReference>
<comment type="caution">
    <text evidence="3">The sequence shown here is derived from an EMBL/GenBank/DDBJ whole genome shotgun (WGS) entry which is preliminary data.</text>
</comment>
<feature type="region of interest" description="Disordered" evidence="1">
    <location>
        <begin position="1"/>
        <end position="35"/>
    </location>
</feature>
<dbReference type="Pfam" id="PF13915">
    <property type="entry name" value="DUF4210"/>
    <property type="match status" value="1"/>
</dbReference>
<dbReference type="AlphaFoldDB" id="A0A433QLE8"/>